<name>A0AAN8GWB4_9TELE</name>
<accession>A0AAN8GWB4</accession>
<dbReference type="AlphaFoldDB" id="A0AAN8GWB4"/>
<evidence type="ECO:0000313" key="3">
    <source>
        <dbReference type="Proteomes" id="UP001335648"/>
    </source>
</evidence>
<dbReference type="EMBL" id="JAULUE010002055">
    <property type="protein sequence ID" value="KAK5892897.1"/>
    <property type="molecule type" value="Genomic_DNA"/>
</dbReference>
<evidence type="ECO:0000313" key="2">
    <source>
        <dbReference type="EMBL" id="KAK5892897.1"/>
    </source>
</evidence>
<evidence type="ECO:0000256" key="1">
    <source>
        <dbReference type="SAM" id="MobiDB-lite"/>
    </source>
</evidence>
<feature type="region of interest" description="Disordered" evidence="1">
    <location>
        <begin position="40"/>
        <end position="69"/>
    </location>
</feature>
<protein>
    <submittedName>
        <fullName evidence="2">Uncharacterized protein</fullName>
    </submittedName>
</protein>
<sequence length="69" mass="7504">MDSPEVELEHGESPEQHKKLVCFYVGAAPLPPLLHLLLRSGRRGDTPPVGRQDALLQAHRTGDSPAPTL</sequence>
<dbReference type="Proteomes" id="UP001335648">
    <property type="component" value="Unassembled WGS sequence"/>
</dbReference>
<comment type="caution">
    <text evidence="2">The sequence shown here is derived from an EMBL/GenBank/DDBJ whole genome shotgun (WGS) entry which is preliminary data.</text>
</comment>
<organism evidence="2 3">
    <name type="scientific">Champsocephalus esox</name>
    <name type="common">pike icefish</name>
    <dbReference type="NCBI Taxonomy" id="159716"/>
    <lineage>
        <taxon>Eukaryota</taxon>
        <taxon>Metazoa</taxon>
        <taxon>Chordata</taxon>
        <taxon>Craniata</taxon>
        <taxon>Vertebrata</taxon>
        <taxon>Euteleostomi</taxon>
        <taxon>Actinopterygii</taxon>
        <taxon>Neopterygii</taxon>
        <taxon>Teleostei</taxon>
        <taxon>Neoteleostei</taxon>
        <taxon>Acanthomorphata</taxon>
        <taxon>Eupercaria</taxon>
        <taxon>Perciformes</taxon>
        <taxon>Notothenioidei</taxon>
        <taxon>Channichthyidae</taxon>
        <taxon>Champsocephalus</taxon>
    </lineage>
</organism>
<keyword evidence="3" id="KW-1185">Reference proteome</keyword>
<gene>
    <name evidence="2" type="ORF">CesoFtcFv8_013244</name>
</gene>
<reference evidence="2 3" key="1">
    <citation type="journal article" date="2023" name="Mol. Biol. Evol.">
        <title>Genomics of Secondarily Temperate Adaptation in the Only Non-Antarctic Icefish.</title>
        <authorList>
            <person name="Rivera-Colon A.G."/>
            <person name="Rayamajhi N."/>
            <person name="Minhas B.F."/>
            <person name="Madrigal G."/>
            <person name="Bilyk K.T."/>
            <person name="Yoon V."/>
            <person name="Hune M."/>
            <person name="Gregory S."/>
            <person name="Cheng C.H.C."/>
            <person name="Catchen J.M."/>
        </authorList>
    </citation>
    <scope>NUCLEOTIDE SEQUENCE [LARGE SCALE GENOMIC DNA]</scope>
    <source>
        <strain evidence="2">JC2023a</strain>
    </source>
</reference>
<proteinExistence type="predicted"/>